<evidence type="ECO:0000313" key="5">
    <source>
        <dbReference type="Proteomes" id="UP001163046"/>
    </source>
</evidence>
<dbReference type="PRINTS" id="PR01415">
    <property type="entry name" value="ANKYRIN"/>
</dbReference>
<keyword evidence="5" id="KW-1185">Reference proteome</keyword>
<dbReference type="SUPFAM" id="SSF48403">
    <property type="entry name" value="Ankyrin repeat"/>
    <property type="match status" value="1"/>
</dbReference>
<feature type="repeat" description="ANK" evidence="3">
    <location>
        <begin position="194"/>
        <end position="226"/>
    </location>
</feature>
<dbReference type="InterPro" id="IPR036770">
    <property type="entry name" value="Ankyrin_rpt-contain_sf"/>
</dbReference>
<dbReference type="PANTHER" id="PTHR24161">
    <property type="entry name" value="ANK_REP_REGION DOMAIN-CONTAINING PROTEIN-RELATED"/>
    <property type="match status" value="1"/>
</dbReference>
<comment type="caution">
    <text evidence="4">The sequence shown here is derived from an EMBL/GenBank/DDBJ whole genome shotgun (WGS) entry which is preliminary data.</text>
</comment>
<feature type="repeat" description="ANK" evidence="3">
    <location>
        <begin position="301"/>
        <end position="333"/>
    </location>
</feature>
<sequence>MNSTKTKGLSSVRTNNYMYNDSPLMGRRNTSKNTSVRQADLMDVNIELAPMKFVALSTRSQQIREIIGDGITSELKDYLAENNNAKIINNIDEEGVSLLHLSARWDRAEMTQILIDHGAQVDIRLKNRSTPLHVAARFNCPAVADILLNSGANPSLVDSLNNNALHYAVRRRNKNMVDLLVRDTDIDINAKTQVGMTALHIVCTNGDLEICRILLRHGADIQAKTTDLNTPLHTAIFSCNTHLAELLIKQASSQLINVEEFLNEPDLDQDRALHLAAETGNVKSVELCLEHGAHVNAQRTTLMTPLHIASMKGDLEIVEMLCRKGADLHMKDNEKEDAITQSSQ</sequence>
<dbReference type="EMBL" id="MU825879">
    <property type="protein sequence ID" value="KAJ7385758.1"/>
    <property type="molecule type" value="Genomic_DNA"/>
</dbReference>
<dbReference type="AlphaFoldDB" id="A0A9W9ZPX6"/>
<evidence type="ECO:0000256" key="2">
    <source>
        <dbReference type="ARBA" id="ARBA00023043"/>
    </source>
</evidence>
<reference evidence="4" key="1">
    <citation type="submission" date="2023-01" db="EMBL/GenBank/DDBJ databases">
        <title>Genome assembly of the deep-sea coral Lophelia pertusa.</title>
        <authorList>
            <person name="Herrera S."/>
            <person name="Cordes E."/>
        </authorList>
    </citation>
    <scope>NUCLEOTIDE SEQUENCE</scope>
    <source>
        <strain evidence="4">USNM1676648</strain>
        <tissue evidence="4">Polyp</tissue>
    </source>
</reference>
<gene>
    <name evidence="4" type="ORF">OS493_013791</name>
</gene>
<dbReference type="PANTHER" id="PTHR24161:SF124">
    <property type="entry name" value="TRANSIENT RECEPTOR POTENTIAL CHANNEL PYREXIA"/>
    <property type="match status" value="1"/>
</dbReference>
<protein>
    <recommendedName>
        <fullName evidence="6">ANK_REP_REGION domain-containing protein</fullName>
    </recommendedName>
</protein>
<dbReference type="InterPro" id="IPR002110">
    <property type="entry name" value="Ankyrin_rpt"/>
</dbReference>
<name>A0A9W9ZPX6_9CNID</name>
<evidence type="ECO:0000256" key="1">
    <source>
        <dbReference type="ARBA" id="ARBA00022737"/>
    </source>
</evidence>
<dbReference type="PROSITE" id="PS50297">
    <property type="entry name" value="ANK_REP_REGION"/>
    <property type="match status" value="5"/>
</dbReference>
<dbReference type="PROSITE" id="PS50088">
    <property type="entry name" value="ANK_REPEAT"/>
    <property type="match status" value="5"/>
</dbReference>
<keyword evidence="1" id="KW-0677">Repeat</keyword>
<accession>A0A9W9ZPX6</accession>
<feature type="repeat" description="ANK" evidence="3">
    <location>
        <begin position="268"/>
        <end position="300"/>
    </location>
</feature>
<evidence type="ECO:0008006" key="6">
    <source>
        <dbReference type="Google" id="ProtNLM"/>
    </source>
</evidence>
<dbReference type="Pfam" id="PF12796">
    <property type="entry name" value="Ank_2"/>
    <property type="match status" value="3"/>
</dbReference>
<dbReference type="SMART" id="SM00248">
    <property type="entry name" value="ANK"/>
    <property type="match status" value="7"/>
</dbReference>
<dbReference type="OrthoDB" id="9995210at2759"/>
<organism evidence="4 5">
    <name type="scientific">Desmophyllum pertusum</name>
    <dbReference type="NCBI Taxonomy" id="174260"/>
    <lineage>
        <taxon>Eukaryota</taxon>
        <taxon>Metazoa</taxon>
        <taxon>Cnidaria</taxon>
        <taxon>Anthozoa</taxon>
        <taxon>Hexacorallia</taxon>
        <taxon>Scleractinia</taxon>
        <taxon>Caryophylliina</taxon>
        <taxon>Caryophylliidae</taxon>
        <taxon>Desmophyllum</taxon>
    </lineage>
</organism>
<evidence type="ECO:0000313" key="4">
    <source>
        <dbReference type="EMBL" id="KAJ7385758.1"/>
    </source>
</evidence>
<proteinExistence type="predicted"/>
<keyword evidence="2 3" id="KW-0040">ANK repeat</keyword>
<feature type="repeat" description="ANK" evidence="3">
    <location>
        <begin position="94"/>
        <end position="126"/>
    </location>
</feature>
<evidence type="ECO:0000256" key="3">
    <source>
        <dbReference type="PROSITE-ProRule" id="PRU00023"/>
    </source>
</evidence>
<feature type="repeat" description="ANK" evidence="3">
    <location>
        <begin position="127"/>
        <end position="159"/>
    </location>
</feature>
<dbReference type="Gene3D" id="1.25.40.20">
    <property type="entry name" value="Ankyrin repeat-containing domain"/>
    <property type="match status" value="3"/>
</dbReference>
<dbReference type="Proteomes" id="UP001163046">
    <property type="component" value="Unassembled WGS sequence"/>
</dbReference>